<dbReference type="EMBL" id="OE001357">
    <property type="protein sequence ID" value="CAD7456651.1"/>
    <property type="molecule type" value="Genomic_DNA"/>
</dbReference>
<dbReference type="EC" id="4.4.1.16" evidence="7"/>
<dbReference type="AlphaFoldDB" id="A0A7R9NU34"/>
<comment type="cofactor">
    <cofactor evidence="1">
        <name>pyridoxal 5'-phosphate</name>
        <dbReference type="ChEBI" id="CHEBI:597326"/>
    </cofactor>
</comment>
<dbReference type="InterPro" id="IPR015424">
    <property type="entry name" value="PyrdxlP-dep_Trfase"/>
</dbReference>
<evidence type="ECO:0000256" key="4">
    <source>
        <dbReference type="ARBA" id="ARBA00022490"/>
    </source>
</evidence>
<evidence type="ECO:0000256" key="7">
    <source>
        <dbReference type="ARBA" id="ARBA00039054"/>
    </source>
</evidence>
<comment type="subcellular location">
    <subcellularLocation>
        <location evidence="2">Cytoplasm</location>
        <location evidence="2">Cytosol</location>
    </subcellularLocation>
</comment>
<dbReference type="InterPro" id="IPR015422">
    <property type="entry name" value="PyrdxlP-dep_Trfase_small"/>
</dbReference>
<keyword evidence="5" id="KW-0808">Transferase</keyword>
<dbReference type="PANTHER" id="PTHR11601:SF62">
    <property type="entry name" value="SELENOCYSTEINE LYASE"/>
    <property type="match status" value="1"/>
</dbReference>
<dbReference type="Gene3D" id="3.90.1150.10">
    <property type="entry name" value="Aspartate Aminotransferase, domain 1"/>
    <property type="match status" value="1"/>
</dbReference>
<evidence type="ECO:0000313" key="10">
    <source>
        <dbReference type="EMBL" id="CAD7456651.1"/>
    </source>
</evidence>
<feature type="domain" description="Aminotransferase class V" evidence="9">
    <location>
        <begin position="1"/>
        <end position="350"/>
    </location>
</feature>
<keyword evidence="4" id="KW-0963">Cytoplasm</keyword>
<evidence type="ECO:0000256" key="6">
    <source>
        <dbReference type="ARBA" id="ARBA00037407"/>
    </source>
</evidence>
<accession>A0A7R9NU34</accession>
<organism evidence="10">
    <name type="scientific">Timema tahoe</name>
    <dbReference type="NCBI Taxonomy" id="61484"/>
    <lineage>
        <taxon>Eukaryota</taxon>
        <taxon>Metazoa</taxon>
        <taxon>Ecdysozoa</taxon>
        <taxon>Arthropoda</taxon>
        <taxon>Hexapoda</taxon>
        <taxon>Insecta</taxon>
        <taxon>Pterygota</taxon>
        <taxon>Neoptera</taxon>
        <taxon>Polyneoptera</taxon>
        <taxon>Phasmatodea</taxon>
        <taxon>Timematodea</taxon>
        <taxon>Timematoidea</taxon>
        <taxon>Timematidae</taxon>
        <taxon>Timema</taxon>
    </lineage>
</organism>
<dbReference type="FunFam" id="3.40.640.10:FF:000083">
    <property type="entry name" value="Selenocysteine lyase"/>
    <property type="match status" value="1"/>
</dbReference>
<dbReference type="GO" id="GO:0016740">
    <property type="term" value="F:transferase activity"/>
    <property type="evidence" value="ECO:0007669"/>
    <property type="project" value="UniProtKB-KW"/>
</dbReference>
<evidence type="ECO:0000256" key="8">
    <source>
        <dbReference type="ARBA" id="ARBA00040554"/>
    </source>
</evidence>
<dbReference type="Pfam" id="PF00266">
    <property type="entry name" value="Aminotran_5"/>
    <property type="match status" value="1"/>
</dbReference>
<evidence type="ECO:0000256" key="1">
    <source>
        <dbReference type="ARBA" id="ARBA00001933"/>
    </source>
</evidence>
<dbReference type="Gene3D" id="1.10.260.50">
    <property type="match status" value="1"/>
</dbReference>
<comment type="function">
    <text evidence="6">Catalyzes the decomposition of L-selenocysteine to L-alanine and elemental selenium.</text>
</comment>
<proteinExistence type="predicted"/>
<dbReference type="GO" id="GO:0005829">
    <property type="term" value="C:cytosol"/>
    <property type="evidence" value="ECO:0007669"/>
    <property type="project" value="UniProtKB-SubCell"/>
</dbReference>
<dbReference type="PANTHER" id="PTHR11601">
    <property type="entry name" value="CYSTEINE DESULFURYLASE FAMILY MEMBER"/>
    <property type="match status" value="1"/>
</dbReference>
<gene>
    <name evidence="10" type="ORF">TTEB3V08_LOCUS4675</name>
</gene>
<dbReference type="Gene3D" id="3.40.640.10">
    <property type="entry name" value="Type I PLP-dependent aspartate aminotransferase-like (Major domain)"/>
    <property type="match status" value="1"/>
</dbReference>
<dbReference type="GO" id="GO:0009000">
    <property type="term" value="F:selenocysteine lyase activity"/>
    <property type="evidence" value="ECO:0007669"/>
    <property type="project" value="UniProtKB-EC"/>
</dbReference>
<comment type="subunit">
    <text evidence="3">Homodimer.</text>
</comment>
<evidence type="ECO:0000256" key="2">
    <source>
        <dbReference type="ARBA" id="ARBA00004514"/>
    </source>
</evidence>
<evidence type="ECO:0000256" key="5">
    <source>
        <dbReference type="ARBA" id="ARBA00022679"/>
    </source>
</evidence>
<protein>
    <recommendedName>
        <fullName evidence="8">Selenocysteine lyase</fullName>
        <ecNumber evidence="7">4.4.1.16</ecNumber>
    </recommendedName>
</protein>
<sequence length="519" mass="57186">MYLDYNATTPIASSVALKIISSLKNEWGNPSSKYPVAEMALKSITYSRMHLSKMIGADLDDIIFTSGGTEANNMAILGALDYFKDWEQNRNTFVKGKPHIITTNVEHDATILPIRHLEKKGLVECSVVAVSSDGCICPEEILAQIRPLTCLVTVMMANNETGVIMPVAIIGRHIKDINRRRKLEGLIEILYHSDAAQAIGKIPVDVLDLQVDYLTIVGHKFYGPRVGCLYARGAGKVTPVYPLLFGGAQERGFRPGTENTPMIAGLGEAARLVCENLDSYYSHMLQMRDYLEEQLKHELGESHVIFNCHDKTVMRLPNTCNVSVVGVGLTGQEILSRCKHIMASTGAACHAQDKPSEEVNPHLCGRRVVNYLGETTPSSPDRDSNLDLPILGSLAKHETSTLANYATKAGFKKKRKFVQLTKLYNYNNLNVPKRLNVKSFKHFISLQKGERETVAYTKENGAQGAYIQRATRNGNATKTAVARVEHIEFNVTVDTAGNKRKTVTQLAGNSCTTSFPGTT</sequence>
<dbReference type="SUPFAM" id="SSF53383">
    <property type="entry name" value="PLP-dependent transferases"/>
    <property type="match status" value="1"/>
</dbReference>
<name>A0A7R9NU34_9NEOP</name>
<evidence type="ECO:0000259" key="9">
    <source>
        <dbReference type="Pfam" id="PF00266"/>
    </source>
</evidence>
<evidence type="ECO:0000256" key="3">
    <source>
        <dbReference type="ARBA" id="ARBA00011738"/>
    </source>
</evidence>
<reference evidence="10" key="1">
    <citation type="submission" date="2020-11" db="EMBL/GenBank/DDBJ databases">
        <authorList>
            <person name="Tran Van P."/>
        </authorList>
    </citation>
    <scope>NUCLEOTIDE SEQUENCE</scope>
</reference>
<dbReference type="InterPro" id="IPR015421">
    <property type="entry name" value="PyrdxlP-dep_Trfase_major"/>
</dbReference>
<dbReference type="InterPro" id="IPR000192">
    <property type="entry name" value="Aminotrans_V_dom"/>
</dbReference>